<dbReference type="PANTHER" id="PTHR35903:SF1">
    <property type="entry name" value="FLAGELLIN B1"/>
    <property type="match status" value="1"/>
</dbReference>
<reference evidence="2" key="1">
    <citation type="submission" date="2018-05" db="EMBL/GenBank/DDBJ databases">
        <authorList>
            <person name="Lanie J.A."/>
            <person name="Ng W.-L."/>
            <person name="Kazmierczak K.M."/>
            <person name="Andrzejewski T.M."/>
            <person name="Davidsen T.M."/>
            <person name="Wayne K.J."/>
            <person name="Tettelin H."/>
            <person name="Glass J.I."/>
            <person name="Rusch D."/>
            <person name="Podicherti R."/>
            <person name="Tsui H.-C.T."/>
            <person name="Winkler M.E."/>
        </authorList>
    </citation>
    <scope>NUCLEOTIDE SEQUENCE</scope>
</reference>
<sequence length="219" mass="23120">MKPDGIFAKLKNIYADDRGITGLETAIILIAFIVVAAVFAFTVMTTGLFSTEKAKTTAQAGIAEASSTFAPKGAIVAKGDSAGTPTYVEKVYMQVTLATGATDASVDPKDLAFIYTDDNQRHSMKASTVDTDTGIINSVTISKIVGTNPVTLLREGEVAEIEITLNKTDTKTVAPFDCNECTQLGANAQFRIEVIPPAGGSLIIARKTPPGIQKVMNLE</sequence>
<gene>
    <name evidence="2" type="ORF">METZ01_LOCUS129609</name>
</gene>
<dbReference type="AlphaFoldDB" id="A0A381YIE8"/>
<dbReference type="InterPro" id="IPR013373">
    <property type="entry name" value="Flagellin/pilin_N_arc"/>
</dbReference>
<keyword evidence="1" id="KW-1133">Transmembrane helix</keyword>
<dbReference type="Pfam" id="PF01917">
    <property type="entry name" value="Flagellin_arch-type"/>
    <property type="match status" value="1"/>
</dbReference>
<keyword evidence="1" id="KW-0472">Membrane</keyword>
<evidence type="ECO:0008006" key="3">
    <source>
        <dbReference type="Google" id="ProtNLM"/>
    </source>
</evidence>
<feature type="transmembrane region" description="Helical" evidence="1">
    <location>
        <begin position="26"/>
        <end position="49"/>
    </location>
</feature>
<name>A0A381YIE8_9ZZZZ</name>
<proteinExistence type="predicted"/>
<accession>A0A381YIE8</accession>
<dbReference type="GO" id="GO:0005198">
    <property type="term" value="F:structural molecule activity"/>
    <property type="evidence" value="ECO:0007669"/>
    <property type="project" value="InterPro"/>
</dbReference>
<protein>
    <recommendedName>
        <fullName evidence="3">Flagellin</fullName>
    </recommendedName>
</protein>
<dbReference type="GO" id="GO:0097588">
    <property type="term" value="P:archaeal or bacterial-type flagellum-dependent cell motility"/>
    <property type="evidence" value="ECO:0007669"/>
    <property type="project" value="InterPro"/>
</dbReference>
<evidence type="ECO:0000313" key="2">
    <source>
        <dbReference type="EMBL" id="SVA76755.1"/>
    </source>
</evidence>
<evidence type="ECO:0000256" key="1">
    <source>
        <dbReference type="SAM" id="Phobius"/>
    </source>
</evidence>
<dbReference type="PANTHER" id="PTHR35903">
    <property type="entry name" value="FLAGELLIN B1"/>
    <property type="match status" value="1"/>
</dbReference>
<keyword evidence="1" id="KW-0812">Transmembrane</keyword>
<dbReference type="NCBIfam" id="TIGR02537">
    <property type="entry name" value="arch_flag_Nterm"/>
    <property type="match status" value="1"/>
</dbReference>
<dbReference type="InterPro" id="IPR002774">
    <property type="entry name" value="Flagellin_arc-type"/>
</dbReference>
<organism evidence="2">
    <name type="scientific">marine metagenome</name>
    <dbReference type="NCBI Taxonomy" id="408172"/>
    <lineage>
        <taxon>unclassified sequences</taxon>
        <taxon>metagenomes</taxon>
        <taxon>ecological metagenomes</taxon>
    </lineage>
</organism>
<dbReference type="EMBL" id="UINC01018302">
    <property type="protein sequence ID" value="SVA76755.1"/>
    <property type="molecule type" value="Genomic_DNA"/>
</dbReference>